<sequence length="499" mass="50382">MAETDRPARRDARTPGGVMAAATVSTLIVNANTSAVAILLPAISDDVGMSTETLQWAVTGYLLVGAATIVTSGSLGDVFGRRKVFVGGLLLFIASCVLIALAPGGWAVIVGRCIQGAAGATLVAGGLSILSIASPPGTAQLRAVSYWGSASAVGAAAGPLLGGALVNTVGWQGLFWLDAAIAVVLVPVTVRSVAESFDPTRSRSIDWAGTALIALALAPLILGVTQGATWGWLAIPTLLCFAVSVASTVGFVAVENRVAAPLLDLRLFRNRRLVGATLGILIGAAAINSMMFVLSLFFQDPTLLGMDPLQAGLATLPATVGMVALTPAVPWLTHRFGVLAVVGAGFVVMTAGFAVLALASTSWGYLAFLAPIVVVALGLCLSNNPCSSVATGSVDPSEVGGASGLSNMARYVGPAIMTAVVAALYAGIPENRQAAGASAAEAQIAGFQGAAVALAIVSATGILLVYLVRGYRERHAPDGVEVAIAAAAPLHTIPRPEES</sequence>
<dbReference type="PROSITE" id="PS50850">
    <property type="entry name" value="MFS"/>
    <property type="match status" value="1"/>
</dbReference>
<evidence type="ECO:0000256" key="5">
    <source>
        <dbReference type="ARBA" id="ARBA00023136"/>
    </source>
</evidence>
<feature type="transmembrane region" description="Helical" evidence="6">
    <location>
        <begin position="363"/>
        <end position="381"/>
    </location>
</feature>
<evidence type="ECO:0000256" key="2">
    <source>
        <dbReference type="ARBA" id="ARBA00022448"/>
    </source>
</evidence>
<feature type="transmembrane region" description="Helical" evidence="6">
    <location>
        <begin position="109"/>
        <end position="132"/>
    </location>
</feature>
<keyword evidence="3 6" id="KW-0812">Transmembrane</keyword>
<dbReference type="EMBL" id="JBAGLP010000117">
    <property type="protein sequence ID" value="MEG3615184.1"/>
    <property type="molecule type" value="Genomic_DNA"/>
</dbReference>
<dbReference type="RefSeq" id="WP_332901864.1">
    <property type="nucleotide sequence ID" value="NZ_JBAGLP010000117.1"/>
</dbReference>
<dbReference type="CDD" id="cd17321">
    <property type="entry name" value="MFS_MMR_MDR_like"/>
    <property type="match status" value="1"/>
</dbReference>
<feature type="transmembrane region" description="Helical" evidence="6">
    <location>
        <begin position="273"/>
        <end position="297"/>
    </location>
</feature>
<feature type="transmembrane region" description="Helical" evidence="6">
    <location>
        <begin position="411"/>
        <end position="428"/>
    </location>
</feature>
<feature type="transmembrane region" description="Helical" evidence="6">
    <location>
        <begin position="230"/>
        <end position="253"/>
    </location>
</feature>
<organism evidence="8 9">
    <name type="scientific">Isoptericola haloaureus</name>
    <dbReference type="NCBI Taxonomy" id="1542902"/>
    <lineage>
        <taxon>Bacteria</taxon>
        <taxon>Bacillati</taxon>
        <taxon>Actinomycetota</taxon>
        <taxon>Actinomycetes</taxon>
        <taxon>Micrococcales</taxon>
        <taxon>Promicromonosporaceae</taxon>
        <taxon>Isoptericola</taxon>
    </lineage>
</organism>
<dbReference type="InterPro" id="IPR011701">
    <property type="entry name" value="MFS"/>
</dbReference>
<dbReference type="PANTHER" id="PTHR42718:SF9">
    <property type="entry name" value="MAJOR FACILITATOR SUPERFAMILY MULTIDRUG TRANSPORTER MFSC"/>
    <property type="match status" value="1"/>
</dbReference>
<protein>
    <submittedName>
        <fullName evidence="8">MFS transporter</fullName>
    </submittedName>
</protein>
<dbReference type="InterPro" id="IPR020846">
    <property type="entry name" value="MFS_dom"/>
</dbReference>
<comment type="subcellular location">
    <subcellularLocation>
        <location evidence="1">Cell membrane</location>
        <topology evidence="1">Multi-pass membrane protein</topology>
    </subcellularLocation>
</comment>
<dbReference type="Gene3D" id="1.20.1720.10">
    <property type="entry name" value="Multidrug resistance protein D"/>
    <property type="match status" value="1"/>
</dbReference>
<evidence type="ECO:0000256" key="6">
    <source>
        <dbReference type="SAM" id="Phobius"/>
    </source>
</evidence>
<evidence type="ECO:0000256" key="4">
    <source>
        <dbReference type="ARBA" id="ARBA00022989"/>
    </source>
</evidence>
<feature type="transmembrane region" description="Helical" evidence="6">
    <location>
        <begin position="20"/>
        <end position="42"/>
    </location>
</feature>
<reference evidence="8" key="1">
    <citation type="journal article" date="2024" name="Antonie Van Leeuwenhoek">
        <title>Isoptericola haloaureus sp. nov., a dimorphic actinobacterium isolated from mangrove sediments of southeast India, implicating biosaline agricultural significance through nitrogen fixation and salt tolerance genes.</title>
        <authorList>
            <person name="Prathaban M."/>
            <person name="Prathiviraj R."/>
            <person name="Ravichandran M."/>
            <person name="Natarajan S.D."/>
            <person name="Sobanaa M."/>
            <person name="Hari Krishna Kumar S."/>
            <person name="Chandrasekar V."/>
            <person name="Selvin J."/>
        </authorList>
    </citation>
    <scope>NUCLEOTIDE SEQUENCE</scope>
    <source>
        <strain evidence="8">MP1014</strain>
    </source>
</reference>
<keyword evidence="2" id="KW-0813">Transport</keyword>
<dbReference type="SUPFAM" id="SSF103473">
    <property type="entry name" value="MFS general substrate transporter"/>
    <property type="match status" value="1"/>
</dbReference>
<evidence type="ECO:0000313" key="8">
    <source>
        <dbReference type="EMBL" id="MEG3615184.1"/>
    </source>
</evidence>
<feature type="domain" description="Major facilitator superfamily (MFS) profile" evidence="7">
    <location>
        <begin position="18"/>
        <end position="473"/>
    </location>
</feature>
<dbReference type="PANTHER" id="PTHR42718">
    <property type="entry name" value="MAJOR FACILITATOR SUPERFAMILY MULTIDRUG TRANSPORTER MFSC"/>
    <property type="match status" value="1"/>
</dbReference>
<dbReference type="Gene3D" id="1.20.1250.20">
    <property type="entry name" value="MFS general substrate transporter like domains"/>
    <property type="match status" value="1"/>
</dbReference>
<reference evidence="8" key="2">
    <citation type="submission" date="2024-02" db="EMBL/GenBank/DDBJ databases">
        <authorList>
            <person name="Prathaban M."/>
            <person name="Mythili R."/>
            <person name="Sharmila Devi N."/>
            <person name="Sobanaa M."/>
            <person name="Prathiviraj R."/>
            <person name="Selvin J."/>
        </authorList>
    </citation>
    <scope>NUCLEOTIDE SEQUENCE</scope>
    <source>
        <strain evidence="8">MP1014</strain>
    </source>
</reference>
<dbReference type="Pfam" id="PF07690">
    <property type="entry name" value="MFS_1"/>
    <property type="match status" value="1"/>
</dbReference>
<keyword evidence="5 6" id="KW-0472">Membrane</keyword>
<feature type="transmembrane region" description="Helical" evidence="6">
    <location>
        <begin position="54"/>
        <end position="72"/>
    </location>
</feature>
<feature type="transmembrane region" description="Helical" evidence="6">
    <location>
        <begin position="336"/>
        <end position="357"/>
    </location>
</feature>
<dbReference type="InterPro" id="IPR036259">
    <property type="entry name" value="MFS_trans_sf"/>
</dbReference>
<keyword evidence="9" id="KW-1185">Reference proteome</keyword>
<feature type="transmembrane region" description="Helical" evidence="6">
    <location>
        <begin position="144"/>
        <end position="167"/>
    </location>
</feature>
<evidence type="ECO:0000256" key="3">
    <source>
        <dbReference type="ARBA" id="ARBA00022692"/>
    </source>
</evidence>
<feature type="transmembrane region" description="Helical" evidence="6">
    <location>
        <begin position="205"/>
        <end position="224"/>
    </location>
</feature>
<evidence type="ECO:0000256" key="1">
    <source>
        <dbReference type="ARBA" id="ARBA00004651"/>
    </source>
</evidence>
<name>A0ABU7Z6Q1_9MICO</name>
<proteinExistence type="predicted"/>
<evidence type="ECO:0000313" key="9">
    <source>
        <dbReference type="Proteomes" id="UP001310387"/>
    </source>
</evidence>
<feature type="transmembrane region" description="Helical" evidence="6">
    <location>
        <begin position="448"/>
        <end position="468"/>
    </location>
</feature>
<evidence type="ECO:0000259" key="7">
    <source>
        <dbReference type="PROSITE" id="PS50850"/>
    </source>
</evidence>
<feature type="transmembrane region" description="Helical" evidence="6">
    <location>
        <begin position="84"/>
        <end position="103"/>
    </location>
</feature>
<gene>
    <name evidence="8" type="ORF">V5O49_08640</name>
</gene>
<keyword evidence="4 6" id="KW-1133">Transmembrane helix</keyword>
<comment type="caution">
    <text evidence="8">The sequence shown here is derived from an EMBL/GenBank/DDBJ whole genome shotgun (WGS) entry which is preliminary data.</text>
</comment>
<dbReference type="Proteomes" id="UP001310387">
    <property type="component" value="Unassembled WGS sequence"/>
</dbReference>
<accession>A0ABU7Z6Q1</accession>
<feature type="transmembrane region" description="Helical" evidence="6">
    <location>
        <begin position="309"/>
        <end position="329"/>
    </location>
</feature>
<feature type="transmembrane region" description="Helical" evidence="6">
    <location>
        <begin position="173"/>
        <end position="193"/>
    </location>
</feature>